<comment type="caution">
    <text evidence="1">The sequence shown here is derived from an EMBL/GenBank/DDBJ whole genome shotgun (WGS) entry which is preliminary data.</text>
</comment>
<organism evidence="1 2">
    <name type="scientific">Vaccinium darrowii</name>
    <dbReference type="NCBI Taxonomy" id="229202"/>
    <lineage>
        <taxon>Eukaryota</taxon>
        <taxon>Viridiplantae</taxon>
        <taxon>Streptophyta</taxon>
        <taxon>Embryophyta</taxon>
        <taxon>Tracheophyta</taxon>
        <taxon>Spermatophyta</taxon>
        <taxon>Magnoliopsida</taxon>
        <taxon>eudicotyledons</taxon>
        <taxon>Gunneridae</taxon>
        <taxon>Pentapetalae</taxon>
        <taxon>asterids</taxon>
        <taxon>Ericales</taxon>
        <taxon>Ericaceae</taxon>
        <taxon>Vaccinioideae</taxon>
        <taxon>Vaccinieae</taxon>
        <taxon>Vaccinium</taxon>
    </lineage>
</organism>
<dbReference type="EMBL" id="CM037157">
    <property type="protein sequence ID" value="KAH7848513.1"/>
    <property type="molecule type" value="Genomic_DNA"/>
</dbReference>
<sequence>MDAQQPTAVVHPLPSPTATDDGAPSSRQQMEEGGLQEGIKELSKEYVISIGMKFESEDHAYSFYNDYGKLMGFGIRKDYITKSQVTGDERYLQDEEFFEWFRDPKQSQ</sequence>
<evidence type="ECO:0000313" key="1">
    <source>
        <dbReference type="EMBL" id="KAH7848513.1"/>
    </source>
</evidence>
<name>A0ACB7Y631_9ERIC</name>
<reference evidence="1 2" key="1">
    <citation type="journal article" date="2021" name="Hortic Res">
        <title>High-quality reference genome and annotation aids understanding of berry development for evergreen blueberry (Vaccinium darrowii).</title>
        <authorList>
            <person name="Yu J."/>
            <person name="Hulse-Kemp A.M."/>
            <person name="Babiker E."/>
            <person name="Staton M."/>
        </authorList>
    </citation>
    <scope>NUCLEOTIDE SEQUENCE [LARGE SCALE GENOMIC DNA]</scope>
    <source>
        <strain evidence="2">cv. NJ 8807/NJ 8810</strain>
        <tissue evidence="1">Young leaf</tissue>
    </source>
</reference>
<protein>
    <submittedName>
        <fullName evidence="1">Uncharacterized protein</fullName>
    </submittedName>
</protein>
<evidence type="ECO:0000313" key="2">
    <source>
        <dbReference type="Proteomes" id="UP000828048"/>
    </source>
</evidence>
<gene>
    <name evidence="1" type="ORF">Vadar_003736</name>
</gene>
<accession>A0ACB7Y631</accession>
<keyword evidence="2" id="KW-1185">Reference proteome</keyword>
<proteinExistence type="predicted"/>
<dbReference type="Proteomes" id="UP000828048">
    <property type="component" value="Chromosome 7"/>
</dbReference>